<name>A0AAD9X0T5_9ROSI</name>
<evidence type="ECO:0000313" key="3">
    <source>
        <dbReference type="Proteomes" id="UP001280121"/>
    </source>
</evidence>
<protein>
    <submittedName>
        <fullName evidence="2">Uncharacterized protein</fullName>
    </submittedName>
</protein>
<accession>A0AAD9X0T5</accession>
<gene>
    <name evidence="2" type="ORF">Ddye_018428</name>
</gene>
<reference evidence="2" key="1">
    <citation type="journal article" date="2023" name="Plant J.">
        <title>Genome sequences and population genomics provide insights into the demographic history, inbreeding, and mutation load of two 'living fossil' tree species of Dipteronia.</title>
        <authorList>
            <person name="Feng Y."/>
            <person name="Comes H.P."/>
            <person name="Chen J."/>
            <person name="Zhu S."/>
            <person name="Lu R."/>
            <person name="Zhang X."/>
            <person name="Li P."/>
            <person name="Qiu J."/>
            <person name="Olsen K.M."/>
            <person name="Qiu Y."/>
        </authorList>
    </citation>
    <scope>NUCLEOTIDE SEQUENCE</scope>
    <source>
        <strain evidence="2">KIB01</strain>
    </source>
</reference>
<feature type="region of interest" description="Disordered" evidence="1">
    <location>
        <begin position="1"/>
        <end position="45"/>
    </location>
</feature>
<feature type="region of interest" description="Disordered" evidence="1">
    <location>
        <begin position="79"/>
        <end position="104"/>
    </location>
</feature>
<sequence>MQEESPQLMKHINDKNNPKLVYQPKSKRPDLISNSVEAEGSHKKHPEIKDVVASDSVYGGYQYSLSAHFYSPNIQQGVGGIKNAETPQKQAEGSATKKSVLAQQ</sequence>
<dbReference type="EMBL" id="JANJYI010000005">
    <property type="protein sequence ID" value="KAK2650939.1"/>
    <property type="molecule type" value="Genomic_DNA"/>
</dbReference>
<feature type="compositionally biased region" description="Polar residues" evidence="1">
    <location>
        <begin position="85"/>
        <end position="104"/>
    </location>
</feature>
<evidence type="ECO:0000256" key="1">
    <source>
        <dbReference type="SAM" id="MobiDB-lite"/>
    </source>
</evidence>
<keyword evidence="3" id="KW-1185">Reference proteome</keyword>
<comment type="caution">
    <text evidence="2">The sequence shown here is derived from an EMBL/GenBank/DDBJ whole genome shotgun (WGS) entry which is preliminary data.</text>
</comment>
<proteinExistence type="predicted"/>
<evidence type="ECO:0000313" key="2">
    <source>
        <dbReference type="EMBL" id="KAK2650939.1"/>
    </source>
</evidence>
<dbReference type="Proteomes" id="UP001280121">
    <property type="component" value="Unassembled WGS sequence"/>
</dbReference>
<dbReference type="AlphaFoldDB" id="A0AAD9X0T5"/>
<organism evidence="2 3">
    <name type="scientific">Dipteronia dyeriana</name>
    <dbReference type="NCBI Taxonomy" id="168575"/>
    <lineage>
        <taxon>Eukaryota</taxon>
        <taxon>Viridiplantae</taxon>
        <taxon>Streptophyta</taxon>
        <taxon>Embryophyta</taxon>
        <taxon>Tracheophyta</taxon>
        <taxon>Spermatophyta</taxon>
        <taxon>Magnoliopsida</taxon>
        <taxon>eudicotyledons</taxon>
        <taxon>Gunneridae</taxon>
        <taxon>Pentapetalae</taxon>
        <taxon>rosids</taxon>
        <taxon>malvids</taxon>
        <taxon>Sapindales</taxon>
        <taxon>Sapindaceae</taxon>
        <taxon>Hippocastanoideae</taxon>
        <taxon>Acereae</taxon>
        <taxon>Dipteronia</taxon>
    </lineage>
</organism>